<accession>A0AA95H242</accession>
<keyword evidence="9 13" id="KW-0472">Membrane</keyword>
<sequence length="477" mass="54086">MNLNWHQWLSSGLLLLDMLIILVLLPTVIQQRRESGATLAWVLAIVFLPFIGLISFWLFGTTRLYLRRRKRRKVEERLAPELQRVQSHRFEQHSIAGIPPSLLKLAHRLDHIGPVGGNQIELYRDGKLAFQAIEDAIAQAQHHIHLLYYIWEVDTTGRRMRDALIQAAQRGVEVRLCVDDVGSRSANTQFFKSLTQAGGQVARFLKVNILSRRLNLNNRNHRKVVVIDGLVAFTGGMNVGDAYAGIGEPWQDLHARIEGPVAKDLQEVFCQDWYHATNENLINDEYFPPSVSKGDIKAQFLASGPADRRWQSIYMALFAAINLAEKRVWIETPYFVPDRPLMLALQTAALRGVDVRILLPGQSDHALVLYAGRSFIDELLAAGARIFEYQGAMTHSKALIFDSKFATLGSANMDQRSFRLNFEGNIFFYSETITQQMETDFLKLCDSAIEITPQRRKVVSKTDRLLESAAHIMAPLL</sequence>
<dbReference type="EMBL" id="CP124755">
    <property type="protein sequence ID" value="WGZ89847.1"/>
    <property type="molecule type" value="Genomic_DNA"/>
</dbReference>
<keyword evidence="7 13" id="KW-1133">Transmembrane helix</keyword>
<evidence type="ECO:0000256" key="6">
    <source>
        <dbReference type="ARBA" id="ARBA00022737"/>
    </source>
</evidence>
<dbReference type="SMART" id="SM00155">
    <property type="entry name" value="PLDc"/>
    <property type="match status" value="2"/>
</dbReference>
<evidence type="ECO:0000256" key="1">
    <source>
        <dbReference type="ARBA" id="ARBA00004651"/>
    </source>
</evidence>
<organism evidence="15">
    <name type="scientific">Candidatus Thiocaldithrix dubininis</name>
    <dbReference type="NCBI Taxonomy" id="3080823"/>
    <lineage>
        <taxon>Bacteria</taxon>
        <taxon>Pseudomonadati</taxon>
        <taxon>Pseudomonadota</taxon>
        <taxon>Gammaproteobacteria</taxon>
        <taxon>Thiotrichales</taxon>
        <taxon>Thiotrichaceae</taxon>
        <taxon>Candidatus Thiocaldithrix</taxon>
    </lineage>
</organism>
<feature type="domain" description="PLD phosphodiesterase" evidence="14">
    <location>
        <begin position="216"/>
        <end position="243"/>
    </location>
</feature>
<keyword evidence="10" id="KW-0594">Phospholipid biosynthesis</keyword>
<keyword evidence="5 13" id="KW-0812">Transmembrane</keyword>
<dbReference type="InterPro" id="IPR027379">
    <property type="entry name" value="CLS_N"/>
</dbReference>
<gene>
    <name evidence="15" type="primary">cls</name>
    <name evidence="15" type="ORF">QJT80_10065</name>
</gene>
<dbReference type="PANTHER" id="PTHR21248:SF22">
    <property type="entry name" value="PHOSPHOLIPASE D"/>
    <property type="match status" value="1"/>
</dbReference>
<dbReference type="Pfam" id="PF13091">
    <property type="entry name" value="PLDc_2"/>
    <property type="match status" value="2"/>
</dbReference>
<evidence type="ECO:0000313" key="15">
    <source>
        <dbReference type="EMBL" id="WGZ89847.1"/>
    </source>
</evidence>
<evidence type="ECO:0000256" key="3">
    <source>
        <dbReference type="ARBA" id="ARBA00022516"/>
    </source>
</evidence>
<evidence type="ECO:0000256" key="12">
    <source>
        <dbReference type="NCBIfam" id="TIGR04265"/>
    </source>
</evidence>
<evidence type="ECO:0000256" key="9">
    <source>
        <dbReference type="ARBA" id="ARBA00023136"/>
    </source>
</evidence>
<dbReference type="PANTHER" id="PTHR21248">
    <property type="entry name" value="CARDIOLIPIN SYNTHASE"/>
    <property type="match status" value="1"/>
</dbReference>
<dbReference type="Proteomes" id="UP001300672">
    <property type="component" value="Chromosome"/>
</dbReference>
<evidence type="ECO:0000259" key="14">
    <source>
        <dbReference type="PROSITE" id="PS50035"/>
    </source>
</evidence>
<comment type="subcellular location">
    <subcellularLocation>
        <location evidence="1">Cell membrane</location>
        <topology evidence="1">Multi-pass membrane protein</topology>
    </subcellularLocation>
</comment>
<dbReference type="AlphaFoldDB" id="A0AA95H242"/>
<evidence type="ECO:0000256" key="11">
    <source>
        <dbReference type="ARBA" id="ARBA00023264"/>
    </source>
</evidence>
<protein>
    <recommendedName>
        <fullName evidence="12">Cardiolipin synthase</fullName>
        <ecNumber evidence="12">2.7.8.-</ecNumber>
    </recommendedName>
</protein>
<feature type="transmembrane region" description="Helical" evidence="13">
    <location>
        <begin position="12"/>
        <end position="29"/>
    </location>
</feature>
<keyword evidence="8" id="KW-0443">Lipid metabolism</keyword>
<evidence type="ECO:0000256" key="7">
    <source>
        <dbReference type="ARBA" id="ARBA00022989"/>
    </source>
</evidence>
<keyword evidence="2" id="KW-1003">Cell membrane</keyword>
<dbReference type="EC" id="2.7.8.-" evidence="12"/>
<dbReference type="Pfam" id="PF13396">
    <property type="entry name" value="PLDc_N"/>
    <property type="match status" value="1"/>
</dbReference>
<reference evidence="15" key="1">
    <citation type="journal article" date="2023" name="Int. J. Mol. Sci.">
        <title>Metagenomics Revealed a New Genus 'Candidatus Thiocaldithrix dubininis' gen. nov., sp. nov. and a New Species 'Candidatus Thiothrix putei' sp. nov. in the Family Thiotrichaceae, Some Members of Which Have Traits of Both Na+- and H+-Motive Energetics.</title>
        <authorList>
            <person name="Ravin N.V."/>
            <person name="Muntyan M.S."/>
            <person name="Smolyakov D.D."/>
            <person name="Rudenko T.S."/>
            <person name="Beletsky A.V."/>
            <person name="Mardanov A.V."/>
            <person name="Grabovich M.Y."/>
        </authorList>
    </citation>
    <scope>NUCLEOTIDE SEQUENCE</scope>
    <source>
        <strain evidence="15">GKL-01</strain>
    </source>
</reference>
<feature type="transmembrane region" description="Helical" evidence="13">
    <location>
        <begin position="41"/>
        <end position="66"/>
    </location>
</feature>
<name>A0AA95H242_9GAMM</name>
<evidence type="ECO:0000256" key="8">
    <source>
        <dbReference type="ARBA" id="ARBA00023098"/>
    </source>
</evidence>
<keyword evidence="11" id="KW-1208">Phospholipid metabolism</keyword>
<dbReference type="CDD" id="cd09110">
    <property type="entry name" value="PLDc_CLS_1"/>
    <property type="match status" value="1"/>
</dbReference>
<keyword evidence="6" id="KW-0677">Repeat</keyword>
<feature type="domain" description="PLD phosphodiesterase" evidence="14">
    <location>
        <begin position="390"/>
        <end position="417"/>
    </location>
</feature>
<keyword evidence="3" id="KW-0444">Lipid biosynthesis</keyword>
<dbReference type="NCBIfam" id="TIGR04265">
    <property type="entry name" value="bac_cardiolipin"/>
    <property type="match status" value="1"/>
</dbReference>
<evidence type="ECO:0000256" key="10">
    <source>
        <dbReference type="ARBA" id="ARBA00023209"/>
    </source>
</evidence>
<dbReference type="SUPFAM" id="SSF56024">
    <property type="entry name" value="Phospholipase D/nuclease"/>
    <property type="match status" value="2"/>
</dbReference>
<keyword evidence="4" id="KW-0808">Transferase</keyword>
<dbReference type="KEGG" id="tdu:QJT80_10065"/>
<dbReference type="InterPro" id="IPR022924">
    <property type="entry name" value="Cardiolipin_synthase"/>
</dbReference>
<proteinExistence type="predicted"/>
<evidence type="ECO:0000256" key="4">
    <source>
        <dbReference type="ARBA" id="ARBA00022679"/>
    </source>
</evidence>
<evidence type="ECO:0000256" key="2">
    <source>
        <dbReference type="ARBA" id="ARBA00022475"/>
    </source>
</evidence>
<dbReference type="GO" id="GO:0032049">
    <property type="term" value="P:cardiolipin biosynthetic process"/>
    <property type="evidence" value="ECO:0007669"/>
    <property type="project" value="UniProtKB-UniRule"/>
</dbReference>
<evidence type="ECO:0000256" key="13">
    <source>
        <dbReference type="SAM" id="Phobius"/>
    </source>
</evidence>
<dbReference type="CDD" id="cd09112">
    <property type="entry name" value="PLDc_CLS_2"/>
    <property type="match status" value="1"/>
</dbReference>
<dbReference type="GO" id="GO:0005886">
    <property type="term" value="C:plasma membrane"/>
    <property type="evidence" value="ECO:0007669"/>
    <property type="project" value="UniProtKB-SubCell"/>
</dbReference>
<dbReference type="Gene3D" id="3.30.870.10">
    <property type="entry name" value="Endonuclease Chain A"/>
    <property type="match status" value="2"/>
</dbReference>
<dbReference type="InterPro" id="IPR001736">
    <property type="entry name" value="PLipase_D/transphosphatidylase"/>
</dbReference>
<reference evidence="15" key="2">
    <citation type="submission" date="2023-04" db="EMBL/GenBank/DDBJ databases">
        <authorList>
            <person name="Beletskiy A.V."/>
            <person name="Mardanov A.V."/>
            <person name="Ravin N.V."/>
        </authorList>
    </citation>
    <scope>NUCLEOTIDE SEQUENCE</scope>
    <source>
        <strain evidence="15">GKL-01</strain>
    </source>
</reference>
<dbReference type="PROSITE" id="PS50035">
    <property type="entry name" value="PLD"/>
    <property type="match status" value="2"/>
</dbReference>
<dbReference type="GO" id="GO:0008808">
    <property type="term" value="F:cardiolipin synthase activity"/>
    <property type="evidence" value="ECO:0007669"/>
    <property type="project" value="UniProtKB-UniRule"/>
</dbReference>
<evidence type="ECO:0000256" key="5">
    <source>
        <dbReference type="ARBA" id="ARBA00022692"/>
    </source>
</evidence>
<dbReference type="InterPro" id="IPR025202">
    <property type="entry name" value="PLD-like_dom"/>
</dbReference>